<keyword evidence="1" id="KW-0812">Transmembrane</keyword>
<proteinExistence type="predicted"/>
<dbReference type="SUPFAM" id="SSF49464">
    <property type="entry name" value="Carboxypeptidase regulatory domain-like"/>
    <property type="match status" value="1"/>
</dbReference>
<accession>A0A381S7G9</accession>
<evidence type="ECO:0000259" key="2">
    <source>
        <dbReference type="Pfam" id="PF14686"/>
    </source>
</evidence>
<dbReference type="EMBL" id="UINC01002759">
    <property type="protein sequence ID" value="SVA00010.1"/>
    <property type="molecule type" value="Genomic_DNA"/>
</dbReference>
<dbReference type="Pfam" id="PF14686">
    <property type="entry name" value="fn3_3"/>
    <property type="match status" value="1"/>
</dbReference>
<organism evidence="3">
    <name type="scientific">marine metagenome</name>
    <dbReference type="NCBI Taxonomy" id="408172"/>
    <lineage>
        <taxon>unclassified sequences</taxon>
        <taxon>metagenomes</taxon>
        <taxon>ecological metagenomes</taxon>
    </lineage>
</organism>
<name>A0A381S7G9_9ZZZZ</name>
<sequence>MYKGYTMKERKIIFTCIMFFVSALFIEAGTLKGHVKYDGKPPKKKRLRMDADPVCGAAHSGTVYNENFKMAADGSMEEALVYIKDVSYSKGVPSEPTILDQKGCVYEPHVFGMIAGQQLLIKNSDATLHNIHSMPKVNKEFNFAMPKVVKEKKSTFSKAEVDPFYIKCDVHPWMKTWVLVSDHPYFAITDKEGNFSIDGVPAGTYEVVCWQEKFKKKPLSASVKIGDGETVQDFTFTRPKKK</sequence>
<evidence type="ECO:0000313" key="3">
    <source>
        <dbReference type="EMBL" id="SVA00010.1"/>
    </source>
</evidence>
<evidence type="ECO:0000256" key="1">
    <source>
        <dbReference type="SAM" id="Phobius"/>
    </source>
</evidence>
<feature type="domain" description="Rhamnogalacturonan lyase" evidence="2">
    <location>
        <begin position="182"/>
        <end position="231"/>
    </location>
</feature>
<dbReference type="Gene3D" id="2.60.40.420">
    <property type="entry name" value="Cupredoxins - blue copper proteins"/>
    <property type="match status" value="1"/>
</dbReference>
<gene>
    <name evidence="3" type="ORF">METZ01_LOCUS52864</name>
</gene>
<keyword evidence="1" id="KW-0472">Membrane</keyword>
<reference evidence="3" key="1">
    <citation type="submission" date="2018-05" db="EMBL/GenBank/DDBJ databases">
        <authorList>
            <person name="Lanie J.A."/>
            <person name="Ng W.-L."/>
            <person name="Kazmierczak K.M."/>
            <person name="Andrzejewski T.M."/>
            <person name="Davidsen T.M."/>
            <person name="Wayne K.J."/>
            <person name="Tettelin H."/>
            <person name="Glass J.I."/>
            <person name="Rusch D."/>
            <person name="Podicherti R."/>
            <person name="Tsui H.-C.T."/>
            <person name="Winkler M.E."/>
        </authorList>
    </citation>
    <scope>NUCLEOTIDE SEQUENCE</scope>
</reference>
<dbReference type="InterPro" id="IPR008972">
    <property type="entry name" value="Cupredoxin"/>
</dbReference>
<dbReference type="SUPFAM" id="SSF49503">
    <property type="entry name" value="Cupredoxins"/>
    <property type="match status" value="1"/>
</dbReference>
<dbReference type="AlphaFoldDB" id="A0A381S7G9"/>
<dbReference type="InterPro" id="IPR008969">
    <property type="entry name" value="CarboxyPept-like_regulatory"/>
</dbReference>
<protein>
    <recommendedName>
        <fullName evidence="2">Rhamnogalacturonan lyase domain-containing protein</fullName>
    </recommendedName>
</protein>
<dbReference type="Gene3D" id="2.60.40.1120">
    <property type="entry name" value="Carboxypeptidase-like, regulatory domain"/>
    <property type="match status" value="1"/>
</dbReference>
<feature type="transmembrane region" description="Helical" evidence="1">
    <location>
        <begin position="12"/>
        <end position="31"/>
    </location>
</feature>
<keyword evidence="1" id="KW-1133">Transmembrane helix</keyword>
<dbReference type="InterPro" id="IPR029413">
    <property type="entry name" value="RG-lyase_II"/>
</dbReference>